<keyword evidence="8" id="KW-1185">Reference proteome</keyword>
<protein>
    <submittedName>
        <fullName evidence="9">Spermatogenesis-associated protein 31D1-like isoform X3</fullName>
    </submittedName>
</protein>
<organism evidence="8 9">
    <name type="scientific">Heterocephalus glaber</name>
    <name type="common">Naked mole rat</name>
    <dbReference type="NCBI Taxonomy" id="10181"/>
    <lineage>
        <taxon>Eukaryota</taxon>
        <taxon>Metazoa</taxon>
        <taxon>Chordata</taxon>
        <taxon>Craniata</taxon>
        <taxon>Vertebrata</taxon>
        <taxon>Euteleostomi</taxon>
        <taxon>Mammalia</taxon>
        <taxon>Eutheria</taxon>
        <taxon>Euarchontoglires</taxon>
        <taxon>Glires</taxon>
        <taxon>Rodentia</taxon>
        <taxon>Hystricomorpha</taxon>
        <taxon>Bathyergidae</taxon>
        <taxon>Heterocephalus</taxon>
    </lineage>
</organism>
<evidence type="ECO:0000256" key="1">
    <source>
        <dbReference type="ARBA" id="ARBA00004167"/>
    </source>
</evidence>
<sequence length="128" mass="14670">MENVFSFLNSHTEPQLNFGSTFLDTDPNYTFLTAVGWLSLLVLCYLFLKSHLPALWKDKDIQKRQVRAKRRTRSRTVRSWRTSQREAEEERKLLSILTSTFDLSPLEMAAATSTAVQLSGFQITPAIS</sequence>
<dbReference type="GeneID" id="106010895"/>
<evidence type="ECO:0000256" key="6">
    <source>
        <dbReference type="SAM" id="Phobius"/>
    </source>
</evidence>
<gene>
    <name evidence="9" type="primary">LOC106010895</name>
</gene>
<keyword evidence="2 6" id="KW-0812">Transmembrane</keyword>
<evidence type="ECO:0000259" key="7">
    <source>
        <dbReference type="Pfam" id="PF15371"/>
    </source>
</evidence>
<name>A0AAX6RRY3_HETGA</name>
<proteinExistence type="inferred from homology"/>
<keyword evidence="3 6" id="KW-1133">Transmembrane helix</keyword>
<dbReference type="GO" id="GO:0016020">
    <property type="term" value="C:membrane"/>
    <property type="evidence" value="ECO:0007669"/>
    <property type="project" value="UniProtKB-SubCell"/>
</dbReference>
<evidence type="ECO:0000313" key="8">
    <source>
        <dbReference type="Proteomes" id="UP000694906"/>
    </source>
</evidence>
<reference evidence="9" key="1">
    <citation type="submission" date="2025-08" db="UniProtKB">
        <authorList>
            <consortium name="RefSeq"/>
        </authorList>
    </citation>
    <scope>IDENTIFICATION</scope>
</reference>
<comment type="similarity">
    <text evidence="5">Belongs to the SPATA31 family.</text>
</comment>
<dbReference type="Pfam" id="PF15371">
    <property type="entry name" value="DUF4599"/>
    <property type="match status" value="1"/>
</dbReference>
<evidence type="ECO:0000256" key="2">
    <source>
        <dbReference type="ARBA" id="ARBA00022692"/>
    </source>
</evidence>
<evidence type="ECO:0000256" key="5">
    <source>
        <dbReference type="ARBA" id="ARBA00035009"/>
    </source>
</evidence>
<feature type="domain" description="SPATA31-like" evidence="7">
    <location>
        <begin position="67"/>
        <end position="100"/>
    </location>
</feature>
<dbReference type="Proteomes" id="UP000694906">
    <property type="component" value="Unplaced"/>
</dbReference>
<feature type="transmembrane region" description="Helical" evidence="6">
    <location>
        <begin position="29"/>
        <end position="48"/>
    </location>
</feature>
<accession>A0AAX6RRY3</accession>
<evidence type="ECO:0000256" key="3">
    <source>
        <dbReference type="ARBA" id="ARBA00022989"/>
    </source>
</evidence>
<dbReference type="InterPro" id="IPR027970">
    <property type="entry name" value="SPATA31-like"/>
</dbReference>
<keyword evidence="4 6" id="KW-0472">Membrane</keyword>
<evidence type="ECO:0000256" key="4">
    <source>
        <dbReference type="ARBA" id="ARBA00023136"/>
    </source>
</evidence>
<dbReference type="RefSeq" id="XP_021098548.1">
    <property type="nucleotide sequence ID" value="XM_021242889.1"/>
</dbReference>
<evidence type="ECO:0000313" key="9">
    <source>
        <dbReference type="RefSeq" id="XP_021098548.1"/>
    </source>
</evidence>
<dbReference type="AlphaFoldDB" id="A0AAX6RRY3"/>
<dbReference type="PANTHER" id="PTHR21859:SF12">
    <property type="entry name" value="SPERMATOGENESIS-ASSOCIATED PROTEIN 31D1"/>
    <property type="match status" value="1"/>
</dbReference>
<dbReference type="PANTHER" id="PTHR21859">
    <property type="entry name" value="ACROSOME-SPECIFIC PROTEIN"/>
    <property type="match status" value="1"/>
</dbReference>
<comment type="subcellular location">
    <subcellularLocation>
        <location evidence="1">Membrane</location>
        <topology evidence="1">Single-pass membrane protein</topology>
    </subcellularLocation>
</comment>